<evidence type="ECO:0000256" key="2">
    <source>
        <dbReference type="SAM" id="SignalP"/>
    </source>
</evidence>
<dbReference type="GO" id="GO:0005975">
    <property type="term" value="P:carbohydrate metabolic process"/>
    <property type="evidence" value="ECO:0007669"/>
    <property type="project" value="UniProtKB-ARBA"/>
</dbReference>
<gene>
    <name evidence="3" type="ORF">AVDCRST_MAG30-4113</name>
</gene>
<dbReference type="EMBL" id="CADCVS010000538">
    <property type="protein sequence ID" value="CAA9534715.1"/>
    <property type="molecule type" value="Genomic_DNA"/>
</dbReference>
<name>A0A6J4TXX8_9ACTN</name>
<feature type="compositionally biased region" description="Acidic residues" evidence="1">
    <location>
        <begin position="397"/>
        <end position="406"/>
    </location>
</feature>
<accession>A0A6J4TXX8</accession>
<feature type="chain" id="PRO_5039606460" description="IPT/TIG domain-containing protein" evidence="2">
    <location>
        <begin position="33"/>
        <end position="538"/>
    </location>
</feature>
<organism evidence="3">
    <name type="scientific">uncultured Solirubrobacteraceae bacterium</name>
    <dbReference type="NCBI Taxonomy" id="1162706"/>
    <lineage>
        <taxon>Bacteria</taxon>
        <taxon>Bacillati</taxon>
        <taxon>Actinomycetota</taxon>
        <taxon>Thermoleophilia</taxon>
        <taxon>Solirubrobacterales</taxon>
        <taxon>Solirubrobacteraceae</taxon>
        <taxon>environmental samples</taxon>
    </lineage>
</organism>
<feature type="compositionally biased region" description="Pro residues" evidence="1">
    <location>
        <begin position="484"/>
        <end position="493"/>
    </location>
</feature>
<proteinExistence type="predicted"/>
<dbReference type="InterPro" id="IPR013783">
    <property type="entry name" value="Ig-like_fold"/>
</dbReference>
<evidence type="ECO:0008006" key="4">
    <source>
        <dbReference type="Google" id="ProtNLM"/>
    </source>
</evidence>
<protein>
    <recommendedName>
        <fullName evidence="4">IPT/TIG domain-containing protein</fullName>
    </recommendedName>
</protein>
<dbReference type="AlphaFoldDB" id="A0A6J4TXX8"/>
<feature type="region of interest" description="Disordered" evidence="1">
    <location>
        <begin position="391"/>
        <end position="412"/>
    </location>
</feature>
<evidence type="ECO:0000313" key="3">
    <source>
        <dbReference type="EMBL" id="CAA9534715.1"/>
    </source>
</evidence>
<reference evidence="3" key="1">
    <citation type="submission" date="2020-02" db="EMBL/GenBank/DDBJ databases">
        <authorList>
            <person name="Meier V. D."/>
        </authorList>
    </citation>
    <scope>NUCLEOTIDE SEQUENCE</scope>
    <source>
        <strain evidence="3">AVDCRST_MAG30</strain>
    </source>
</reference>
<feature type="signal peptide" evidence="2">
    <location>
        <begin position="1"/>
        <end position="32"/>
    </location>
</feature>
<keyword evidence="2" id="KW-0732">Signal</keyword>
<feature type="region of interest" description="Disordered" evidence="1">
    <location>
        <begin position="475"/>
        <end position="495"/>
    </location>
</feature>
<dbReference type="InterPro" id="IPR014756">
    <property type="entry name" value="Ig_E-set"/>
</dbReference>
<dbReference type="SUPFAM" id="SSF81296">
    <property type="entry name" value="E set domains"/>
    <property type="match status" value="1"/>
</dbReference>
<dbReference type="Gene3D" id="2.60.40.10">
    <property type="entry name" value="Immunoglobulins"/>
    <property type="match status" value="1"/>
</dbReference>
<sequence length="538" mass="58269">MALQLPHRTHLRRTAIAAVLGAALISPATAPAAKAKRPKAKPAPTVTSVRPMQLSVGELLEIRGRNFLRGRDKNTVVFQRDGAKAVFAKAEIGTTKLLRVRIPEKLAAFLVTRDGAPAATKFRIRILSARFGKRFTKDVGSPTIHPAGSVATPGGAAPVTLVTPGGQAVAVEAPKAAPADGDCDSDKTVNGVDADDDNDLLDDALELSLGLEPCKPDTDGDAVGDGYEYQSARDLNDDEYQEANTYLPYPGKRPYPNPLDGTDATVDFDGDSLTLDDEWRLWKAFDTSRDLGALLYSDGNQCSLHERRADGRRICTLTMAEYRAPAKPGEPATRHRQGEFLGWAASAGYARVSFDGQTSYDLLDFDHSGGAPSTTATGDYERSEVDYYDLDGNGVVTDDERDEDADGLTNFDESTGRMLPSWWAGRYSNEAPYYVAYKGTDLADGDSDGDGVRDGADDQDHDDFHNLSELSRNAASGRALESPVKPPSPPNPFPWQGHVNPYNPCLPYTGSRTCNNHPPFSGAWAPFAEDEKIYYVFN</sequence>
<evidence type="ECO:0000256" key="1">
    <source>
        <dbReference type="SAM" id="MobiDB-lite"/>
    </source>
</evidence>